<evidence type="ECO:0008006" key="3">
    <source>
        <dbReference type="Google" id="ProtNLM"/>
    </source>
</evidence>
<evidence type="ECO:0000313" key="1">
    <source>
        <dbReference type="EMBL" id="GMA35399.1"/>
    </source>
</evidence>
<gene>
    <name evidence="1" type="ORF">GCM10025876_16030</name>
</gene>
<evidence type="ECO:0000313" key="2">
    <source>
        <dbReference type="Proteomes" id="UP001157125"/>
    </source>
</evidence>
<comment type="caution">
    <text evidence="1">The sequence shown here is derived from an EMBL/GenBank/DDBJ whole genome shotgun (WGS) entry which is preliminary data.</text>
</comment>
<organism evidence="1 2">
    <name type="scientific">Demequina litorisediminis</name>
    <dbReference type="NCBI Taxonomy" id="1849022"/>
    <lineage>
        <taxon>Bacteria</taxon>
        <taxon>Bacillati</taxon>
        <taxon>Actinomycetota</taxon>
        <taxon>Actinomycetes</taxon>
        <taxon>Micrococcales</taxon>
        <taxon>Demequinaceae</taxon>
        <taxon>Demequina</taxon>
    </lineage>
</organism>
<accession>A0ABQ6IF85</accession>
<dbReference type="Proteomes" id="UP001157125">
    <property type="component" value="Unassembled WGS sequence"/>
</dbReference>
<protein>
    <recommendedName>
        <fullName evidence="3">STAS domain-containing protein</fullName>
    </recommendedName>
</protein>
<keyword evidence="2" id="KW-1185">Reference proteome</keyword>
<reference evidence="2" key="1">
    <citation type="journal article" date="2019" name="Int. J. Syst. Evol. Microbiol.">
        <title>The Global Catalogue of Microorganisms (GCM) 10K type strain sequencing project: providing services to taxonomists for standard genome sequencing and annotation.</title>
        <authorList>
            <consortium name="The Broad Institute Genomics Platform"/>
            <consortium name="The Broad Institute Genome Sequencing Center for Infectious Disease"/>
            <person name="Wu L."/>
            <person name="Ma J."/>
        </authorList>
    </citation>
    <scope>NUCLEOTIDE SEQUENCE [LARGE SCALE GENOMIC DNA]</scope>
    <source>
        <strain evidence="2">NBRC 112299</strain>
    </source>
</reference>
<name>A0ABQ6IF85_9MICO</name>
<proteinExistence type="predicted"/>
<sequence length="79" mass="8584">MSTAARSSTDNLLCVDVAGWVEIDFASPRLFEMVNSLQPVHEAERGGLRLGARAVHALAHKQVDGHERPPSVICFTARS</sequence>
<dbReference type="EMBL" id="BSUN01000001">
    <property type="protein sequence ID" value="GMA35399.1"/>
    <property type="molecule type" value="Genomic_DNA"/>
</dbReference>